<keyword evidence="9" id="KW-0406">Ion transport</keyword>
<evidence type="ECO:0000256" key="5">
    <source>
        <dbReference type="ARBA" id="ARBA00022496"/>
    </source>
</evidence>
<protein>
    <submittedName>
        <fullName evidence="18">Iron complex outermembrane recepter protein</fullName>
    </submittedName>
</protein>
<keyword evidence="6 14" id="KW-0812">Transmembrane</keyword>
<evidence type="ECO:0000256" key="8">
    <source>
        <dbReference type="ARBA" id="ARBA00023004"/>
    </source>
</evidence>
<dbReference type="Gene3D" id="3.55.50.30">
    <property type="match status" value="1"/>
</dbReference>
<dbReference type="CDD" id="cd01347">
    <property type="entry name" value="ligand_gated_channel"/>
    <property type="match status" value="1"/>
</dbReference>
<gene>
    <name evidence="18" type="ORF">MSZNOR_4667</name>
</gene>
<dbReference type="InterPro" id="IPR000531">
    <property type="entry name" value="Beta-barrel_TonB"/>
</dbReference>
<dbReference type="RefSeq" id="WP_317963536.1">
    <property type="nucleotide sequence ID" value="NZ_OX458333.1"/>
</dbReference>
<evidence type="ECO:0000256" key="12">
    <source>
        <dbReference type="ARBA" id="ARBA00023170"/>
    </source>
</evidence>
<dbReference type="InterPro" id="IPR036942">
    <property type="entry name" value="Beta-barrel_TonB_sf"/>
</dbReference>
<reference evidence="18 19" key="1">
    <citation type="submission" date="2023-03" db="EMBL/GenBank/DDBJ databases">
        <authorList>
            <person name="Pearce D."/>
        </authorList>
    </citation>
    <scope>NUCLEOTIDE SEQUENCE [LARGE SCALE GENOMIC DNA]</scope>
    <source>
        <strain evidence="18">Msz</strain>
    </source>
</reference>
<evidence type="ECO:0000256" key="9">
    <source>
        <dbReference type="ARBA" id="ARBA00023065"/>
    </source>
</evidence>
<dbReference type="InterPro" id="IPR010105">
    <property type="entry name" value="TonB_sidphr_rcpt"/>
</dbReference>
<dbReference type="Gene3D" id="2.40.170.20">
    <property type="entry name" value="TonB-dependent receptor, beta-barrel domain"/>
    <property type="match status" value="1"/>
</dbReference>
<evidence type="ECO:0000259" key="17">
    <source>
        <dbReference type="SMART" id="SM00965"/>
    </source>
</evidence>
<keyword evidence="19" id="KW-1185">Reference proteome</keyword>
<evidence type="ECO:0000256" key="11">
    <source>
        <dbReference type="ARBA" id="ARBA00023136"/>
    </source>
</evidence>
<evidence type="ECO:0000256" key="13">
    <source>
        <dbReference type="ARBA" id="ARBA00023237"/>
    </source>
</evidence>
<sequence length="863" mass="96465">MKKNNTSTPATGTRESNPQDGTSLDPLFMLDKTAQSATHKARIAMASALLALSLPATVQAQESITATQAKAGLHRFDIGKQPLYSALAALAEQGGIQFVYTAEMVKRLTSPGVNGQFTIEEALKRILEGSGLGYRFSRSNTITLEREAVPISSGSSSGDTIALDKMTVSATAEYDQDDPYNEDYAVPNATTATKTDTPIMETPASIQVVPQQVLKDQQAIGLENVVKNVSGVQQLWGGGNFYDSFILRGFPTLQHFRNGVRLPEHAIDLANVERVEVLKGPSAMLYGRIDPGGMISVVTKRPLATPYYSIQQQFGSYDLYRTTVDATGPLTDNGELAYRFNLSYLDAGSFRDAVNRDRIFLAPSLSWRPAEDTEFNLSFEYRSENVPYDSGLPALNGRVIDVPISRNLNQPMRQDHIESKLVDFNWSHRFGEHWKIQNGVVAQLVDYEFRELPTAEFQTRFSLEDPFLRRGLYFEDFSRDMHTVYLNLTGEFETWGIRHKVLLGGDYYDKETSSKGFAAFAGTDEQRERFFTFVNVFDRSTLKPPIDLAAAENLRKTAPNDFGFLEESWYGLYFQDQITLWEKLHILGGGRHDWTRVKNAFSSQPIQDSDINIVNTEFFSPRVGIVYQPWSWLSIYGNFVESFGVNNGRSENNKPLDPETATNFEAGIKTEWFGGKLVSNFAYYHLTKENILTRKAVDVPILSTIGKARSQGIELDIAGEVYDGLSLIATYAYTDARITKNNDGNEGNRLPNVPEHAASFWGKYTFQQSELQGLSLGTGVYLASARQADTGNTVTLPGYVRWDAYAAYTFNIGATRLTTQFNVNNILDKRHFFNGDTQLFGATAYKNFPGEPLTFMGLVRLEY</sequence>
<keyword evidence="7" id="KW-0732">Signal</keyword>
<keyword evidence="10 15" id="KW-0798">TonB box</keyword>
<dbReference type="Pfam" id="PF07715">
    <property type="entry name" value="Plug"/>
    <property type="match status" value="1"/>
</dbReference>
<dbReference type="NCBIfam" id="TIGR01783">
    <property type="entry name" value="TonB-siderophor"/>
    <property type="match status" value="1"/>
</dbReference>
<evidence type="ECO:0000256" key="1">
    <source>
        <dbReference type="ARBA" id="ARBA00004571"/>
    </source>
</evidence>
<dbReference type="Pfam" id="PF07660">
    <property type="entry name" value="STN"/>
    <property type="match status" value="1"/>
</dbReference>
<evidence type="ECO:0000256" key="15">
    <source>
        <dbReference type="RuleBase" id="RU003357"/>
    </source>
</evidence>
<feature type="compositionally biased region" description="Polar residues" evidence="16">
    <location>
        <begin position="1"/>
        <end position="22"/>
    </location>
</feature>
<feature type="domain" description="Secretin/TonB short N-terminal" evidence="17">
    <location>
        <begin position="96"/>
        <end position="147"/>
    </location>
</feature>
<dbReference type="InterPro" id="IPR037066">
    <property type="entry name" value="Plug_dom_sf"/>
</dbReference>
<evidence type="ECO:0000256" key="3">
    <source>
        <dbReference type="ARBA" id="ARBA00022448"/>
    </source>
</evidence>
<keyword evidence="13 14" id="KW-0998">Cell outer membrane</keyword>
<accession>A0ABM9I8M4</accession>
<evidence type="ECO:0000313" key="18">
    <source>
        <dbReference type="EMBL" id="CAI8961361.1"/>
    </source>
</evidence>
<dbReference type="InterPro" id="IPR011662">
    <property type="entry name" value="Secretin/TonB_short_N"/>
</dbReference>
<evidence type="ECO:0000256" key="14">
    <source>
        <dbReference type="PROSITE-ProRule" id="PRU01360"/>
    </source>
</evidence>
<evidence type="ECO:0000256" key="10">
    <source>
        <dbReference type="ARBA" id="ARBA00023077"/>
    </source>
</evidence>
<keyword evidence="11 14" id="KW-0472">Membrane</keyword>
<keyword evidence="4 14" id="KW-1134">Transmembrane beta strand</keyword>
<keyword evidence="12" id="KW-0675">Receptor</keyword>
<keyword evidence="5" id="KW-0410">Iron transport</keyword>
<dbReference type="Proteomes" id="UP001162030">
    <property type="component" value="Chromosome"/>
</dbReference>
<dbReference type="InterPro" id="IPR039426">
    <property type="entry name" value="TonB-dep_rcpt-like"/>
</dbReference>
<dbReference type="SUPFAM" id="SSF56935">
    <property type="entry name" value="Porins"/>
    <property type="match status" value="1"/>
</dbReference>
<keyword evidence="8" id="KW-0408">Iron</keyword>
<dbReference type="EMBL" id="OX458333">
    <property type="protein sequence ID" value="CAI8961361.1"/>
    <property type="molecule type" value="Genomic_DNA"/>
</dbReference>
<dbReference type="PANTHER" id="PTHR32552">
    <property type="entry name" value="FERRICHROME IRON RECEPTOR-RELATED"/>
    <property type="match status" value="1"/>
</dbReference>
<evidence type="ECO:0000256" key="4">
    <source>
        <dbReference type="ARBA" id="ARBA00022452"/>
    </source>
</evidence>
<comment type="subcellular location">
    <subcellularLocation>
        <location evidence="1 14">Cell outer membrane</location>
        <topology evidence="1 14">Multi-pass membrane protein</topology>
    </subcellularLocation>
</comment>
<dbReference type="InterPro" id="IPR012910">
    <property type="entry name" value="Plug_dom"/>
</dbReference>
<evidence type="ECO:0000256" key="6">
    <source>
        <dbReference type="ARBA" id="ARBA00022692"/>
    </source>
</evidence>
<feature type="region of interest" description="Disordered" evidence="16">
    <location>
        <begin position="1"/>
        <end position="25"/>
    </location>
</feature>
<evidence type="ECO:0000256" key="2">
    <source>
        <dbReference type="ARBA" id="ARBA00009810"/>
    </source>
</evidence>
<evidence type="ECO:0000256" key="7">
    <source>
        <dbReference type="ARBA" id="ARBA00022729"/>
    </source>
</evidence>
<evidence type="ECO:0000313" key="19">
    <source>
        <dbReference type="Proteomes" id="UP001162030"/>
    </source>
</evidence>
<dbReference type="PANTHER" id="PTHR32552:SF68">
    <property type="entry name" value="FERRICHROME OUTER MEMBRANE TRANSPORTER_PHAGE RECEPTOR"/>
    <property type="match status" value="1"/>
</dbReference>
<name>A0ABM9I8M4_9GAMM</name>
<proteinExistence type="inferred from homology"/>
<dbReference type="Pfam" id="PF00593">
    <property type="entry name" value="TonB_dep_Rec_b-barrel"/>
    <property type="match status" value="1"/>
</dbReference>
<evidence type="ECO:0000256" key="16">
    <source>
        <dbReference type="SAM" id="MobiDB-lite"/>
    </source>
</evidence>
<keyword evidence="3 14" id="KW-0813">Transport</keyword>
<organism evidence="18 19">
    <name type="scientific">Methylocaldum szegediense</name>
    <dbReference type="NCBI Taxonomy" id="73780"/>
    <lineage>
        <taxon>Bacteria</taxon>
        <taxon>Pseudomonadati</taxon>
        <taxon>Pseudomonadota</taxon>
        <taxon>Gammaproteobacteria</taxon>
        <taxon>Methylococcales</taxon>
        <taxon>Methylococcaceae</taxon>
        <taxon>Methylocaldum</taxon>
    </lineage>
</organism>
<dbReference type="Gene3D" id="2.170.130.10">
    <property type="entry name" value="TonB-dependent receptor, plug domain"/>
    <property type="match status" value="1"/>
</dbReference>
<dbReference type="PROSITE" id="PS52016">
    <property type="entry name" value="TONB_DEPENDENT_REC_3"/>
    <property type="match status" value="1"/>
</dbReference>
<comment type="similarity">
    <text evidence="2 14 15">Belongs to the TonB-dependent receptor family.</text>
</comment>
<dbReference type="SMART" id="SM00965">
    <property type="entry name" value="STN"/>
    <property type="match status" value="1"/>
</dbReference>